<dbReference type="Pfam" id="PF12661">
    <property type="entry name" value="hEGF"/>
    <property type="match status" value="1"/>
</dbReference>
<evidence type="ECO:0000256" key="3">
    <source>
        <dbReference type="ARBA" id="ARBA00022536"/>
    </source>
</evidence>
<evidence type="ECO:0000256" key="6">
    <source>
        <dbReference type="ARBA" id="ARBA00023157"/>
    </source>
</evidence>
<evidence type="ECO:0000256" key="8">
    <source>
        <dbReference type="PROSITE-ProRule" id="PRU00076"/>
    </source>
</evidence>
<dbReference type="FunFam" id="2.10.25.10:FF:000151">
    <property type="entry name" value="FAT atypical cadherin 4"/>
    <property type="match status" value="1"/>
</dbReference>
<gene>
    <name evidence="12" type="primary">LOC111116591</name>
</gene>
<keyword evidence="9" id="KW-0472">Membrane</keyword>
<protein>
    <submittedName>
        <fullName evidence="12">Fibropellin-1-like</fullName>
    </submittedName>
</protein>
<reference evidence="12" key="1">
    <citation type="submission" date="2025-08" db="UniProtKB">
        <authorList>
            <consortium name="RefSeq"/>
        </authorList>
    </citation>
    <scope>IDENTIFICATION</scope>
    <source>
        <tissue evidence="12">Whole sample</tissue>
    </source>
</reference>
<dbReference type="PRINTS" id="PR00010">
    <property type="entry name" value="EGFBLOOD"/>
</dbReference>
<dbReference type="InterPro" id="IPR049883">
    <property type="entry name" value="NOTCH1_EGF-like"/>
</dbReference>
<feature type="domain" description="EGF-like" evidence="10">
    <location>
        <begin position="1"/>
        <end position="33"/>
    </location>
</feature>
<keyword evidence="9" id="KW-0812">Transmembrane</keyword>
<dbReference type="SMART" id="SM00181">
    <property type="entry name" value="EGF"/>
    <property type="match status" value="4"/>
</dbReference>
<keyword evidence="11" id="KW-1185">Reference proteome</keyword>
<feature type="domain" description="EGF-like" evidence="10">
    <location>
        <begin position="35"/>
        <end position="71"/>
    </location>
</feature>
<dbReference type="PROSITE" id="PS00010">
    <property type="entry name" value="ASX_HYDROXYL"/>
    <property type="match status" value="3"/>
</dbReference>
<evidence type="ECO:0000256" key="1">
    <source>
        <dbReference type="ARBA" id="ARBA00004613"/>
    </source>
</evidence>
<dbReference type="GeneID" id="111116591"/>
<keyword evidence="6 8" id="KW-1015">Disulfide bond</keyword>
<evidence type="ECO:0000313" key="12">
    <source>
        <dbReference type="RefSeq" id="XP_022311299.1"/>
    </source>
</evidence>
<dbReference type="InterPro" id="IPR051145">
    <property type="entry name" value="GAS-SHBG-PROS"/>
</dbReference>
<dbReference type="PANTHER" id="PTHR24040">
    <property type="entry name" value="LAMININ G-LIKE DOMAIN-CONTAINING PROTEIN"/>
    <property type="match status" value="1"/>
</dbReference>
<comment type="subcellular location">
    <subcellularLocation>
        <location evidence="1">Secreted</location>
    </subcellularLocation>
</comment>
<dbReference type="SMART" id="SM00179">
    <property type="entry name" value="EGF_CA"/>
    <property type="match status" value="5"/>
</dbReference>
<feature type="disulfide bond" evidence="8">
    <location>
        <begin position="116"/>
        <end position="126"/>
    </location>
</feature>
<proteinExistence type="predicted"/>
<evidence type="ECO:0000313" key="11">
    <source>
        <dbReference type="Proteomes" id="UP000694844"/>
    </source>
</evidence>
<dbReference type="CDD" id="cd00054">
    <property type="entry name" value="EGF_CA"/>
    <property type="match status" value="4"/>
</dbReference>
<dbReference type="GO" id="GO:0005576">
    <property type="term" value="C:extracellular region"/>
    <property type="evidence" value="ECO:0007669"/>
    <property type="project" value="UniProtKB-SubCell"/>
</dbReference>
<dbReference type="AlphaFoldDB" id="A0A8B8C858"/>
<dbReference type="PROSITE" id="PS50026">
    <property type="entry name" value="EGF_3"/>
    <property type="match status" value="4"/>
</dbReference>
<accession>A0A8B8C858</accession>
<dbReference type="GO" id="GO:0005509">
    <property type="term" value="F:calcium ion binding"/>
    <property type="evidence" value="ECO:0007669"/>
    <property type="project" value="InterPro"/>
</dbReference>
<dbReference type="Proteomes" id="UP000694844">
    <property type="component" value="Chromosome 10"/>
</dbReference>
<keyword evidence="9" id="KW-1133">Transmembrane helix</keyword>
<dbReference type="InterPro" id="IPR018097">
    <property type="entry name" value="EGF_Ca-bd_CS"/>
</dbReference>
<keyword evidence="2" id="KW-0964">Secreted</keyword>
<dbReference type="InterPro" id="IPR000152">
    <property type="entry name" value="EGF-type_Asp/Asn_hydroxyl_site"/>
</dbReference>
<feature type="disulfide bond" evidence="8">
    <location>
        <begin position="61"/>
        <end position="70"/>
    </location>
</feature>
<evidence type="ECO:0000256" key="2">
    <source>
        <dbReference type="ARBA" id="ARBA00022525"/>
    </source>
</evidence>
<dbReference type="PANTHER" id="PTHR24040:SF13">
    <property type="entry name" value="FIBROPELLIN-1"/>
    <property type="match status" value="1"/>
</dbReference>
<feature type="disulfide bond" evidence="8">
    <location>
        <begin position="137"/>
        <end position="146"/>
    </location>
</feature>
<feature type="domain" description="EGF-like" evidence="10">
    <location>
        <begin position="112"/>
        <end position="147"/>
    </location>
</feature>
<dbReference type="RefSeq" id="XP_022311299.1">
    <property type="nucleotide sequence ID" value="XM_022455591.1"/>
</dbReference>
<comment type="caution">
    <text evidence="8">Lacks conserved residue(s) required for the propagation of feature annotation.</text>
</comment>
<evidence type="ECO:0000256" key="7">
    <source>
        <dbReference type="ARBA" id="ARBA00023180"/>
    </source>
</evidence>
<feature type="disulfide bond" evidence="8">
    <location>
        <begin position="100"/>
        <end position="109"/>
    </location>
</feature>
<dbReference type="InterPro" id="IPR000742">
    <property type="entry name" value="EGF"/>
</dbReference>
<keyword evidence="7" id="KW-0325">Glycoprotein</keyword>
<dbReference type="InterPro" id="IPR001881">
    <property type="entry name" value="EGF-like_Ca-bd_dom"/>
</dbReference>
<dbReference type="PROSITE" id="PS01186">
    <property type="entry name" value="EGF_2"/>
    <property type="match status" value="4"/>
</dbReference>
<feature type="disulfide bond" evidence="8">
    <location>
        <begin position="23"/>
        <end position="32"/>
    </location>
</feature>
<dbReference type="InterPro" id="IPR013032">
    <property type="entry name" value="EGF-like_CS"/>
</dbReference>
<name>A0A8B8C858_CRAVI</name>
<evidence type="ECO:0000256" key="9">
    <source>
        <dbReference type="SAM" id="Phobius"/>
    </source>
</evidence>
<feature type="transmembrane region" description="Helical" evidence="9">
    <location>
        <begin position="253"/>
        <end position="275"/>
    </location>
</feature>
<evidence type="ECO:0000256" key="4">
    <source>
        <dbReference type="ARBA" id="ARBA00022729"/>
    </source>
</evidence>
<dbReference type="KEGG" id="cvn:111116591"/>
<evidence type="ECO:0000259" key="10">
    <source>
        <dbReference type="PROSITE" id="PS50026"/>
    </source>
</evidence>
<keyword evidence="3 8" id="KW-0245">EGF-like domain</keyword>
<dbReference type="Pfam" id="PF07645">
    <property type="entry name" value="EGF_CA"/>
    <property type="match status" value="4"/>
</dbReference>
<sequence length="281" mass="30835">MPCQNNGTCASTVGTSSYYNCSCTEGWEGINCEADIDECVNDPCNNSIRCINTVGSYLCLCHSGWTGRACNEDIDECIDDTQCYNNGTCINTPGSYTCNCSLGWGGSKCETDVNECVDTSVCNTSCINTPGSFWCLCEAGWTGKHCDQDIDECTIGIHGPYPDKGTCINTNGSFWYNCTTGWEGVPYSYLMAFASRIEYWNNPENQQRQLETLNSTLTQLKNNLTIDKTQISSSRIKRISAPDPRQSAAITGYMGAGILSFVFGLLLCLDLTMCFRRSADQ</sequence>
<organism evidence="11 12">
    <name type="scientific">Crassostrea virginica</name>
    <name type="common">Eastern oyster</name>
    <dbReference type="NCBI Taxonomy" id="6565"/>
    <lineage>
        <taxon>Eukaryota</taxon>
        <taxon>Metazoa</taxon>
        <taxon>Spiralia</taxon>
        <taxon>Lophotrochozoa</taxon>
        <taxon>Mollusca</taxon>
        <taxon>Bivalvia</taxon>
        <taxon>Autobranchia</taxon>
        <taxon>Pteriomorphia</taxon>
        <taxon>Ostreida</taxon>
        <taxon>Ostreoidea</taxon>
        <taxon>Ostreidae</taxon>
        <taxon>Crassostrea</taxon>
    </lineage>
</organism>
<evidence type="ECO:0000256" key="5">
    <source>
        <dbReference type="ARBA" id="ARBA00022737"/>
    </source>
</evidence>
<dbReference type="FunFam" id="2.10.25.10:FF:000472">
    <property type="entry name" value="Uncharacterized protein, isoform A"/>
    <property type="match status" value="1"/>
</dbReference>
<dbReference type="SUPFAM" id="SSF57196">
    <property type="entry name" value="EGF/Laminin"/>
    <property type="match status" value="4"/>
</dbReference>
<dbReference type="OrthoDB" id="5953235at2759"/>
<dbReference type="PROSITE" id="PS00022">
    <property type="entry name" value="EGF_1"/>
    <property type="match status" value="4"/>
</dbReference>
<dbReference type="PROSITE" id="PS01187">
    <property type="entry name" value="EGF_CA"/>
    <property type="match status" value="2"/>
</dbReference>
<keyword evidence="4" id="KW-0732">Signal</keyword>
<feature type="domain" description="EGF-like" evidence="10">
    <location>
        <begin position="73"/>
        <end position="110"/>
    </location>
</feature>
<keyword evidence="5" id="KW-0677">Repeat</keyword>
<dbReference type="Gene3D" id="2.10.25.10">
    <property type="entry name" value="Laminin"/>
    <property type="match status" value="5"/>
</dbReference>